<sequence length="87" mass="9328">MVTERFRPGGTLEGTQSSMIVNMDEMTVHYEQTAATAITPTNSKAVAIRGNGYWTSLKSSYTTGIWKTADELGTDLSVSTGGYACVL</sequence>
<keyword evidence="2" id="KW-1185">Reference proteome</keyword>
<organism evidence="1 2">
    <name type="scientific">Phytophthora palmivora</name>
    <dbReference type="NCBI Taxonomy" id="4796"/>
    <lineage>
        <taxon>Eukaryota</taxon>
        <taxon>Sar</taxon>
        <taxon>Stramenopiles</taxon>
        <taxon>Oomycota</taxon>
        <taxon>Peronosporomycetes</taxon>
        <taxon>Peronosporales</taxon>
        <taxon>Peronosporaceae</taxon>
        <taxon>Phytophthora</taxon>
    </lineage>
</organism>
<name>A0A2P4YJI8_9STRA</name>
<accession>A0A2P4YJI8</accession>
<protein>
    <submittedName>
        <fullName evidence="1">Exo-poly-alpha-D-galacturonosidase</fullName>
    </submittedName>
</protein>
<proteinExistence type="predicted"/>
<evidence type="ECO:0000313" key="2">
    <source>
        <dbReference type="Proteomes" id="UP000237271"/>
    </source>
</evidence>
<gene>
    <name evidence="1" type="ORF">PHPALM_4562</name>
</gene>
<evidence type="ECO:0000313" key="1">
    <source>
        <dbReference type="EMBL" id="POM77975.1"/>
    </source>
</evidence>
<dbReference type="EMBL" id="NCKW01002224">
    <property type="protein sequence ID" value="POM77975.1"/>
    <property type="molecule type" value="Genomic_DNA"/>
</dbReference>
<dbReference type="Proteomes" id="UP000237271">
    <property type="component" value="Unassembled WGS sequence"/>
</dbReference>
<dbReference type="AlphaFoldDB" id="A0A2P4YJI8"/>
<reference evidence="1 2" key="1">
    <citation type="journal article" date="2017" name="Genome Biol. Evol.">
        <title>Phytophthora megakarya and P. palmivora, closely related causal agents of cacao black pod rot, underwent increases in genome sizes and gene numbers by different mechanisms.</title>
        <authorList>
            <person name="Ali S.S."/>
            <person name="Shao J."/>
            <person name="Lary D.J."/>
            <person name="Kronmiller B."/>
            <person name="Shen D."/>
            <person name="Strem M.D."/>
            <person name="Amoako-Attah I."/>
            <person name="Akrofi A.Y."/>
            <person name="Begoude B.A."/>
            <person name="Ten Hoopen G.M."/>
            <person name="Coulibaly K."/>
            <person name="Kebe B.I."/>
            <person name="Melnick R.L."/>
            <person name="Guiltinan M.J."/>
            <person name="Tyler B.M."/>
            <person name="Meinhardt L.W."/>
            <person name="Bailey B.A."/>
        </authorList>
    </citation>
    <scope>NUCLEOTIDE SEQUENCE [LARGE SCALE GENOMIC DNA]</scope>
    <source>
        <strain evidence="2">sbr112.9</strain>
    </source>
</reference>
<comment type="caution">
    <text evidence="1">The sequence shown here is derived from an EMBL/GenBank/DDBJ whole genome shotgun (WGS) entry which is preliminary data.</text>
</comment>